<dbReference type="InParanoid" id="G5E7C8"/>
<dbReference type="FunCoup" id="G5E7C8">
    <property type="interactions" value="21"/>
</dbReference>
<keyword evidence="11" id="KW-1185">Reference proteome</keyword>
<dbReference type="SMART" id="SM00096">
    <property type="entry name" value="UTG"/>
    <property type="match status" value="1"/>
</dbReference>
<dbReference type="CDD" id="cd00633">
    <property type="entry name" value="Secretoglobin"/>
    <property type="match status" value="1"/>
</dbReference>
<evidence type="ECO:0000256" key="3">
    <source>
        <dbReference type="ARBA" id="ARBA00022525"/>
    </source>
</evidence>
<proteinExistence type="inferred from homology"/>
<accession>G5E7C8</accession>
<evidence type="ECO:0000313" key="10">
    <source>
        <dbReference type="Ensembl" id="ENSLAFP00000017404.2"/>
    </source>
</evidence>
<protein>
    <recommendedName>
        <fullName evidence="2">Uteroglobin</fullName>
    </recommendedName>
    <alternativeName>
        <fullName evidence="7">Secretoglobin family 1A member 1</fullName>
    </alternativeName>
</protein>
<evidence type="ECO:0000256" key="1">
    <source>
        <dbReference type="ARBA" id="ARBA00004613"/>
    </source>
</evidence>
<comment type="subcellular location">
    <subcellularLocation>
        <location evidence="1">Secreted</location>
    </subcellularLocation>
</comment>
<dbReference type="GO" id="GO:0019834">
    <property type="term" value="F:phospholipase A2 inhibitor activity"/>
    <property type="evidence" value="ECO:0007669"/>
    <property type="project" value="UniProtKB-KW"/>
</dbReference>
<dbReference type="Pfam" id="PF01099">
    <property type="entry name" value="Uteroglobin"/>
    <property type="match status" value="1"/>
</dbReference>
<keyword evidence="5" id="KW-0593">Phospholipase A2 inhibitor</keyword>
<dbReference type="Ensembl" id="ENSLAFT00000021606.2">
    <property type="protein sequence ID" value="ENSLAFP00000017404.2"/>
    <property type="gene ID" value="ENSLAFG00000023098.2"/>
</dbReference>
<evidence type="ECO:0000256" key="2">
    <source>
        <dbReference type="ARBA" id="ARBA00020696"/>
    </source>
</evidence>
<dbReference type="SUPFAM" id="SSF48201">
    <property type="entry name" value="Uteroglobin-like"/>
    <property type="match status" value="1"/>
</dbReference>
<dbReference type="HOGENOM" id="CLU_166234_0_0_1"/>
<keyword evidence="3" id="KW-0964">Secreted</keyword>
<keyword evidence="6" id="KW-1015">Disulfide bond</keyword>
<reference evidence="10" key="3">
    <citation type="submission" date="2025-09" db="UniProtKB">
        <authorList>
            <consortium name="Ensembl"/>
        </authorList>
    </citation>
    <scope>IDENTIFICATION</scope>
    <source>
        <strain evidence="10">Isolate ISIS603380</strain>
    </source>
</reference>
<dbReference type="eggNOG" id="ENOG502SXZG">
    <property type="taxonomic scope" value="Eukaryota"/>
</dbReference>
<dbReference type="InterPro" id="IPR035960">
    <property type="entry name" value="Secretoglobin_sf"/>
</dbReference>
<keyword evidence="4 9" id="KW-0732">Signal</keyword>
<evidence type="ECO:0000256" key="8">
    <source>
        <dbReference type="ARBA" id="ARBA00038364"/>
    </source>
</evidence>
<reference evidence="10" key="2">
    <citation type="submission" date="2025-08" db="UniProtKB">
        <authorList>
            <consortium name="Ensembl"/>
        </authorList>
    </citation>
    <scope>IDENTIFICATION</scope>
    <source>
        <strain evidence="10">Isolate ISIS603380</strain>
    </source>
</reference>
<evidence type="ECO:0000256" key="4">
    <source>
        <dbReference type="ARBA" id="ARBA00022729"/>
    </source>
</evidence>
<dbReference type="PRINTS" id="PR00486">
    <property type="entry name" value="UTEROGLOBIN"/>
</dbReference>
<dbReference type="Proteomes" id="UP000007646">
    <property type="component" value="Unassembled WGS sequence"/>
</dbReference>
<sequence length="90" mass="10183">MQLSISLLLVTLALCCYEANALVCPSLLEEETAFLLAGPLTYKLLIESYRPPSDVVEAKLQLKQCIDQLSFRNRLRVMNILEKIVLKCNI</sequence>
<evidence type="ECO:0000256" key="5">
    <source>
        <dbReference type="ARBA" id="ARBA00023005"/>
    </source>
</evidence>
<feature type="signal peptide" evidence="9">
    <location>
        <begin position="1"/>
        <end position="21"/>
    </location>
</feature>
<feature type="chain" id="PRO_5003475754" description="Uteroglobin" evidence="9">
    <location>
        <begin position="22"/>
        <end position="90"/>
    </location>
</feature>
<evidence type="ECO:0000256" key="9">
    <source>
        <dbReference type="SAM" id="SignalP"/>
    </source>
</evidence>
<evidence type="ECO:0000256" key="7">
    <source>
        <dbReference type="ARBA" id="ARBA00031712"/>
    </source>
</evidence>
<dbReference type="InterPro" id="IPR000329">
    <property type="entry name" value="Uteroglobin"/>
</dbReference>
<comment type="similarity">
    <text evidence="8">Belongs to the secretoglobin family. Lipophilin subfamily.</text>
</comment>
<dbReference type="InterPro" id="IPR016126">
    <property type="entry name" value="Secretoglobin"/>
</dbReference>
<dbReference type="OMA" id="KRCTDQM"/>
<dbReference type="GeneTree" id="ENSGT00530000063866"/>
<dbReference type="AlphaFoldDB" id="G5E7C8"/>
<name>G5E7C8_LOXAF</name>
<dbReference type="GO" id="GO:0005615">
    <property type="term" value="C:extracellular space"/>
    <property type="evidence" value="ECO:0007669"/>
    <property type="project" value="TreeGrafter"/>
</dbReference>
<dbReference type="PANTHER" id="PTHR11332:SF6">
    <property type="entry name" value="SECRETOGLOBIN FAMILY 1D MEMBER 4"/>
    <property type="match status" value="1"/>
</dbReference>
<evidence type="ECO:0000313" key="11">
    <source>
        <dbReference type="Proteomes" id="UP000007646"/>
    </source>
</evidence>
<dbReference type="GO" id="GO:0007165">
    <property type="term" value="P:signal transduction"/>
    <property type="evidence" value="ECO:0007669"/>
    <property type="project" value="InterPro"/>
</dbReference>
<evidence type="ECO:0000256" key="6">
    <source>
        <dbReference type="ARBA" id="ARBA00023157"/>
    </source>
</evidence>
<dbReference type="Gene3D" id="1.10.210.10">
    <property type="entry name" value="Secretoglobin"/>
    <property type="match status" value="1"/>
</dbReference>
<dbReference type="PANTHER" id="PTHR11332">
    <property type="entry name" value="SECRETOGLOBIN FAMILY 1D"/>
    <property type="match status" value="1"/>
</dbReference>
<reference evidence="10 11" key="1">
    <citation type="submission" date="2009-06" db="EMBL/GenBank/DDBJ databases">
        <title>The Genome Sequence of Loxodonta africana (African elephant).</title>
        <authorList>
            <person name="Di Palma F."/>
            <person name="Heiman D."/>
            <person name="Young S."/>
            <person name="Johnson J."/>
            <person name="Lander E.S."/>
            <person name="Lindblad-Toh K."/>
        </authorList>
    </citation>
    <scope>NUCLEOTIDE SEQUENCE [LARGE SCALE GENOMIC DNA]</scope>
    <source>
        <strain evidence="10 11">Isolate ISIS603380</strain>
    </source>
</reference>
<dbReference type="PROSITE" id="PS51311">
    <property type="entry name" value="SCGB"/>
    <property type="match status" value="1"/>
</dbReference>
<organism evidence="10 11">
    <name type="scientific">Loxodonta africana</name>
    <name type="common">African elephant</name>
    <dbReference type="NCBI Taxonomy" id="9785"/>
    <lineage>
        <taxon>Eukaryota</taxon>
        <taxon>Metazoa</taxon>
        <taxon>Chordata</taxon>
        <taxon>Craniata</taxon>
        <taxon>Vertebrata</taxon>
        <taxon>Euteleostomi</taxon>
        <taxon>Mammalia</taxon>
        <taxon>Eutheria</taxon>
        <taxon>Afrotheria</taxon>
        <taxon>Proboscidea</taxon>
        <taxon>Elephantidae</taxon>
        <taxon>Loxodonta</taxon>
    </lineage>
</organism>